<dbReference type="GO" id="GO:0034257">
    <property type="term" value="F:nicotinamide riboside transmembrane transporter activity"/>
    <property type="evidence" value="ECO:0007669"/>
    <property type="project" value="InterPro"/>
</dbReference>
<accession>A0A0H2URH5</accession>
<dbReference type="NCBIfam" id="TIGR01528">
    <property type="entry name" value="NMN_trans_PnuC"/>
    <property type="match status" value="1"/>
</dbReference>
<sequence length="269" mass="31161">MMHTYLQKKIENIKTTLGEMSGGYRRMVAAMADLGFSGTMKAIWDDLFAHRSFAQWIYLLVLGSFPLWLELVYEHRIVDWIGMICSLTGIICVIFVSEGRASNYLFGLINSVIYLILALQKGFYGEVLTTLYFTVMQPIGLLVWIYQAQFKKEKQEFVARKLDGKGWTKYLSISVLWWLAFGFIYQSIGANRPYRDSITDATNGVGQILMTAVYREQWIFWAATNVFSIYLWWGESLQIQGKYLIYLINSLVGWYQWSKAAKQNTDLLN</sequence>
<feature type="transmembrane region" description="Helical" evidence="8">
    <location>
        <begin position="129"/>
        <end position="146"/>
    </location>
</feature>
<evidence type="ECO:0000256" key="7">
    <source>
        <dbReference type="ARBA" id="ARBA00023136"/>
    </source>
</evidence>
<feature type="transmembrane region" description="Helical" evidence="8">
    <location>
        <begin position="104"/>
        <end position="123"/>
    </location>
</feature>
<dbReference type="EnsemblBacteria" id="AAK75931">
    <property type="protein sequence ID" value="AAK75931"/>
    <property type="gene ID" value="SP_1859"/>
</dbReference>
<evidence type="ECO:0000256" key="5">
    <source>
        <dbReference type="ARBA" id="ARBA00022692"/>
    </source>
</evidence>
<evidence type="ECO:0000256" key="1">
    <source>
        <dbReference type="ARBA" id="ARBA00004651"/>
    </source>
</evidence>
<comment type="subcellular location">
    <subcellularLocation>
        <location evidence="1">Cell membrane</location>
        <topology evidence="1">Multi-pass membrane protein</topology>
    </subcellularLocation>
</comment>
<feature type="transmembrane region" description="Helical" evidence="8">
    <location>
        <begin position="53"/>
        <end position="71"/>
    </location>
</feature>
<name>A0A0H2URH5_STRPN</name>
<dbReference type="BioCyc" id="SPNE170187:G1FZB-1889-MONOMER"/>
<dbReference type="InterPro" id="IPR006419">
    <property type="entry name" value="NMN_transpt_PnuC"/>
</dbReference>
<evidence type="ECO:0000256" key="2">
    <source>
        <dbReference type="ARBA" id="ARBA00006669"/>
    </source>
</evidence>
<keyword evidence="3" id="KW-0813">Transport</keyword>
<dbReference type="PANTHER" id="PTHR36122:SF2">
    <property type="entry name" value="NICOTINAMIDE RIBOSIDE TRANSPORTER PNUC"/>
    <property type="match status" value="1"/>
</dbReference>
<feature type="transmembrane region" description="Helical" evidence="8">
    <location>
        <begin position="77"/>
        <end position="97"/>
    </location>
</feature>
<evidence type="ECO:0000256" key="8">
    <source>
        <dbReference type="SAM" id="Phobius"/>
    </source>
</evidence>
<protein>
    <submittedName>
        <fullName evidence="9">Transporter</fullName>
    </submittedName>
</protein>
<dbReference type="Pfam" id="PF04973">
    <property type="entry name" value="NMN_transporter"/>
    <property type="match status" value="1"/>
</dbReference>
<dbReference type="PHI-base" id="PHI:7599"/>
<organism evidence="9 10">
    <name type="scientific">Streptococcus pneumoniae serotype 4 (strain ATCC BAA-334 / TIGR4)</name>
    <dbReference type="NCBI Taxonomy" id="170187"/>
    <lineage>
        <taxon>Bacteria</taxon>
        <taxon>Bacillati</taxon>
        <taxon>Bacillota</taxon>
        <taxon>Bacilli</taxon>
        <taxon>Lactobacillales</taxon>
        <taxon>Streptococcaceae</taxon>
        <taxon>Streptococcus</taxon>
    </lineage>
</organism>
<dbReference type="EMBL" id="AE005672">
    <property type="protein sequence ID" value="AAK75931.1"/>
    <property type="molecule type" value="Genomic_DNA"/>
</dbReference>
<gene>
    <name evidence="9" type="ordered locus">SP_1859</name>
</gene>
<keyword evidence="5 8" id="KW-0812">Transmembrane</keyword>
<comment type="similarity">
    <text evidence="2">Belongs to the nicotinamide ribonucleoside (NR) uptake permease (TC 4.B.1) family.</text>
</comment>
<evidence type="ECO:0000256" key="4">
    <source>
        <dbReference type="ARBA" id="ARBA00022475"/>
    </source>
</evidence>
<dbReference type="AlphaFoldDB" id="A0A0H2URH5"/>
<dbReference type="Proteomes" id="UP000000585">
    <property type="component" value="Chromosome"/>
</dbReference>
<dbReference type="PhylomeDB" id="A0A0H2URH5"/>
<reference evidence="9 10" key="1">
    <citation type="journal article" date="2001" name="Science">
        <title>Complete genome sequence of a virulent isolate of Streptococcus pneumoniae.</title>
        <authorList>
            <person name="Tettelin H."/>
            <person name="Nelson K.E."/>
            <person name="Paulsen I.T."/>
            <person name="Eisen J.A."/>
            <person name="Read T.D."/>
            <person name="Peterson S."/>
            <person name="Heidelberg J."/>
            <person name="DeBoy R.T."/>
            <person name="Haft D.H."/>
            <person name="Dodson R.J."/>
            <person name="Durkin A.S."/>
            <person name="Gwinn M."/>
            <person name="Kolonay J.F."/>
            <person name="Nelson W.C."/>
            <person name="Peterson J.D."/>
            <person name="Umayam L.A."/>
            <person name="White O."/>
            <person name="Salzberg S.L."/>
            <person name="Lewis M.R."/>
            <person name="Radune D."/>
            <person name="Holtzapple E."/>
            <person name="Khouri H."/>
            <person name="Wolf A.M."/>
            <person name="Utterback T.R."/>
            <person name="Hansen C.L."/>
            <person name="McDonald L.A."/>
            <person name="Feldblyum T.V."/>
            <person name="Angiuoli S."/>
            <person name="Dickinson T."/>
            <person name="Hickey E.K."/>
            <person name="Holt I.E."/>
            <person name="Loftus B.J."/>
            <person name="Yang F."/>
            <person name="Smith H.O."/>
            <person name="Venter J.C."/>
            <person name="Dougherty B.A."/>
            <person name="Morrison D.A."/>
            <person name="Hollingshead S.K."/>
            <person name="Fraser C.M."/>
        </authorList>
    </citation>
    <scope>NUCLEOTIDE SEQUENCE [LARGE SCALE GENOMIC DNA]</scope>
    <source>
        <strain evidence="10">ATCC BAA-334 / TIGR4</strain>
    </source>
</reference>
<keyword evidence="10" id="KW-1185">Reference proteome</keyword>
<feature type="transmembrane region" description="Helical" evidence="8">
    <location>
        <begin position="218"/>
        <end position="234"/>
    </location>
</feature>
<dbReference type="KEGG" id="spn:SP_1859"/>
<evidence type="ECO:0000313" key="10">
    <source>
        <dbReference type="Proteomes" id="UP000000585"/>
    </source>
</evidence>
<proteinExistence type="inferred from homology"/>
<feature type="transmembrane region" description="Helical" evidence="8">
    <location>
        <begin position="167"/>
        <end position="188"/>
    </location>
</feature>
<evidence type="ECO:0000256" key="3">
    <source>
        <dbReference type="ARBA" id="ARBA00022448"/>
    </source>
</evidence>
<keyword evidence="4" id="KW-1003">Cell membrane</keyword>
<dbReference type="PaxDb" id="170187-SP_1859"/>
<keyword evidence="6 8" id="KW-1133">Transmembrane helix</keyword>
<dbReference type="GO" id="GO:0005886">
    <property type="term" value="C:plasma membrane"/>
    <property type="evidence" value="ECO:0007669"/>
    <property type="project" value="UniProtKB-SubCell"/>
</dbReference>
<dbReference type="eggNOG" id="COG3201">
    <property type="taxonomic scope" value="Bacteria"/>
</dbReference>
<dbReference type="PANTHER" id="PTHR36122">
    <property type="entry name" value="NICOTINAMIDE RIBOSIDE TRANSPORTER PNUC"/>
    <property type="match status" value="1"/>
</dbReference>
<evidence type="ECO:0000313" key="9">
    <source>
        <dbReference type="EMBL" id="AAK75931.1"/>
    </source>
</evidence>
<evidence type="ECO:0000256" key="6">
    <source>
        <dbReference type="ARBA" id="ARBA00022989"/>
    </source>
</evidence>
<keyword evidence="7 8" id="KW-0472">Membrane</keyword>